<feature type="compositionally biased region" description="Pro residues" evidence="22">
    <location>
        <begin position="172"/>
        <end position="182"/>
    </location>
</feature>
<keyword evidence="10" id="KW-0832">Ubl conjugation</keyword>
<keyword evidence="12" id="KW-1133">Transmembrane helix</keyword>
<dbReference type="Pfam" id="PF16739">
    <property type="entry name" value="CARD_2"/>
    <property type="match status" value="1"/>
</dbReference>
<keyword evidence="8" id="KW-0812">Transmembrane</keyword>
<dbReference type="GO" id="GO:0051607">
    <property type="term" value="P:defense response to virus"/>
    <property type="evidence" value="ECO:0007669"/>
    <property type="project" value="UniProtKB-KW"/>
</dbReference>
<evidence type="ECO:0000256" key="21">
    <source>
        <dbReference type="ARBA" id="ARBA00083233"/>
    </source>
</evidence>
<comment type="subcellular location">
    <subcellularLocation>
        <location evidence="2">Mitochondrion outer membrane</location>
        <topology evidence="2">Single-pass membrane protein</topology>
    </subcellularLocation>
    <subcellularLocation>
        <location evidence="1">Peroxisome</location>
    </subcellularLocation>
</comment>
<dbReference type="GO" id="GO:1900227">
    <property type="term" value="P:positive regulation of NLRP3 inflammasome complex assembly"/>
    <property type="evidence" value="ECO:0007669"/>
    <property type="project" value="UniProtKB-ARBA"/>
</dbReference>
<feature type="domain" description="Caspase recruitment" evidence="23">
    <location>
        <begin position="6"/>
        <end position="93"/>
    </location>
</feature>
<evidence type="ECO:0000256" key="11">
    <source>
        <dbReference type="ARBA" id="ARBA00022859"/>
    </source>
</evidence>
<evidence type="ECO:0000256" key="22">
    <source>
        <dbReference type="SAM" id="MobiDB-lite"/>
    </source>
</evidence>
<reference evidence="24" key="2">
    <citation type="submission" date="2010-04" db="EMBL/GenBank/DDBJ databases">
        <title>Molecular cloning of IPS-1 in olive flounder.</title>
        <authorList>
            <person name="Simora R.M.C."/>
            <person name="Ohtani M."/>
            <person name="Hikima J."/>
            <person name="Jung T."/>
            <person name="Aoki T."/>
        </authorList>
    </citation>
    <scope>NUCLEOTIDE SEQUENCE</scope>
</reference>
<protein>
    <recommendedName>
        <fullName evidence="19">Mitochondrial antiviral-signaling protein</fullName>
    </recommendedName>
    <alternativeName>
        <fullName evidence="20">Interferon beta promoter stimulator protein 1</fullName>
    </alternativeName>
    <alternativeName>
        <fullName evidence="21">Virus-induced-signaling adapter</fullName>
    </alternativeName>
</protein>
<sequence>MSFASDKLYNGYLRRNMPTIVSRVKVREIIVHLPCLTTHDRENIEAKRETNGNYDGMGLLLECLRRRENWPEQFIKALEECEHTTIAAEIRAEYDALRGVNNSNPSSPSTTVIRAHVHPAPSASHLPIPESGAAAVTPAEASAPPEPAAQASPLLEPPVQPEAQSPAAEQAVPPPEPVPVPPQATQIEVVPPPSTPPPSPEIPHTPASTPQREVNAHQEPEENSESDIQNISNNDCVIPDQLSAREGEVFVDSVVTPPLPPSELDQPAPLQTTATTEVASTPPEEVKANQEPEENSESYIQDITGDNVVIPDQVSAENSEVVVSSVVTPCETDTDPDPLRTTAASEVSPPQSTSPTQANSDISDGSSFPILTQVKHPIQDTTPPADIIPADVLQPEEKTEPPITQVVESSPQTETASTTSPLPEADRMDASIIDYSTLSLNKPEQLISFQPQNDNSPTLVVQSLPAGPYSGDSERLEISDAAPDDTVPACSAVTSTTMNNVSGLPCLENGIALNHDEPGENHYESLCQSLERQEVLVNVVHVSEEPSILNLDGRVSAPQAQLINGEAAREITPSPPSATIDENPTSDQSCLPPEFAEITPELKTLPDSEEESAPRTLPTNRKYILTAAGVGACALLMAWKFKN</sequence>
<dbReference type="GO" id="GO:0035591">
    <property type="term" value="F:signaling adaptor activity"/>
    <property type="evidence" value="ECO:0007669"/>
    <property type="project" value="UniProtKB-ARBA"/>
</dbReference>
<keyword evidence="3" id="KW-0488">Methylation</keyword>
<evidence type="ECO:0000259" key="23">
    <source>
        <dbReference type="Pfam" id="PF16739"/>
    </source>
</evidence>
<feature type="compositionally biased region" description="Pro residues" evidence="22">
    <location>
        <begin position="190"/>
        <end position="203"/>
    </location>
</feature>
<feature type="compositionally biased region" description="Polar residues" evidence="22">
    <location>
        <begin position="580"/>
        <end position="589"/>
    </location>
</feature>
<dbReference type="GO" id="GO:0032727">
    <property type="term" value="P:positive regulation of interferon-alpha production"/>
    <property type="evidence" value="ECO:0007669"/>
    <property type="project" value="UniProtKB-ARBA"/>
</dbReference>
<dbReference type="GO" id="GO:0005741">
    <property type="term" value="C:mitochondrial outer membrane"/>
    <property type="evidence" value="ECO:0007669"/>
    <property type="project" value="UniProtKB-SubCell"/>
</dbReference>
<keyword evidence="7" id="KW-0399">Innate immunity</keyword>
<dbReference type="GO" id="GO:0032755">
    <property type="term" value="P:positive regulation of interleukin-6 production"/>
    <property type="evidence" value="ECO:0007669"/>
    <property type="project" value="UniProtKB-ARBA"/>
</dbReference>
<keyword evidence="14" id="KW-0496">Mitochondrion</keyword>
<dbReference type="SMR" id="D9I316"/>
<feature type="compositionally biased region" description="Low complexity" evidence="22">
    <location>
        <begin position="133"/>
        <end position="154"/>
    </location>
</feature>
<dbReference type="GO" id="GO:0045071">
    <property type="term" value="P:negative regulation of viral genome replication"/>
    <property type="evidence" value="ECO:0007669"/>
    <property type="project" value="UniProtKB-ARBA"/>
</dbReference>
<evidence type="ECO:0000256" key="9">
    <source>
        <dbReference type="ARBA" id="ARBA00022787"/>
    </source>
</evidence>
<evidence type="ECO:0000256" key="1">
    <source>
        <dbReference type="ARBA" id="ARBA00004275"/>
    </source>
</evidence>
<evidence type="ECO:0000256" key="2">
    <source>
        <dbReference type="ARBA" id="ARBA00004572"/>
    </source>
</evidence>
<feature type="compositionally biased region" description="Polar residues" evidence="22">
    <location>
        <begin position="269"/>
        <end position="279"/>
    </location>
</feature>
<evidence type="ECO:0000256" key="7">
    <source>
        <dbReference type="ARBA" id="ARBA00022588"/>
    </source>
</evidence>
<keyword evidence="18" id="KW-0449">Lipoprotein</keyword>
<name>D9I316_PAROL</name>
<evidence type="ECO:0000256" key="10">
    <source>
        <dbReference type="ARBA" id="ARBA00022843"/>
    </source>
</evidence>
<feature type="region of interest" description="Disordered" evidence="22">
    <location>
        <begin position="321"/>
        <end position="427"/>
    </location>
</feature>
<feature type="region of interest" description="Disordered" evidence="22">
    <location>
        <begin position="570"/>
        <end position="589"/>
    </location>
</feature>
<keyword evidence="9" id="KW-1000">Mitochondrion outer membrane</keyword>
<dbReference type="FunFam" id="1.10.533.10:FF:000063">
    <property type="entry name" value="Mitochondrial antiviral-signaling protein"/>
    <property type="match status" value="1"/>
</dbReference>
<dbReference type="Gene3D" id="1.10.533.10">
    <property type="entry name" value="Death Domain, Fas"/>
    <property type="match status" value="1"/>
</dbReference>
<evidence type="ECO:0000256" key="16">
    <source>
        <dbReference type="ARBA" id="ARBA00023139"/>
    </source>
</evidence>
<dbReference type="GO" id="GO:0032728">
    <property type="term" value="P:positive regulation of interferon-beta production"/>
    <property type="evidence" value="ECO:0007669"/>
    <property type="project" value="UniProtKB-ARBA"/>
</dbReference>
<feature type="region of interest" description="Disordered" evidence="22">
    <location>
        <begin position="121"/>
        <end position="234"/>
    </location>
</feature>
<evidence type="ECO:0000256" key="14">
    <source>
        <dbReference type="ARBA" id="ARBA00023128"/>
    </source>
</evidence>
<evidence type="ECO:0000256" key="15">
    <source>
        <dbReference type="ARBA" id="ARBA00023136"/>
    </source>
</evidence>
<evidence type="ECO:0000256" key="17">
    <source>
        <dbReference type="ARBA" id="ARBA00023140"/>
    </source>
</evidence>
<evidence type="ECO:0000256" key="19">
    <source>
        <dbReference type="ARBA" id="ARBA00071084"/>
    </source>
</evidence>
<dbReference type="GO" id="GO:0005777">
    <property type="term" value="C:peroxisome"/>
    <property type="evidence" value="ECO:0007669"/>
    <property type="project" value="UniProtKB-SubCell"/>
</dbReference>
<reference evidence="24" key="1">
    <citation type="journal article" date="2010" name="Fish Shellfish Immunol.">
        <title>Molecular cloning and antiviral activity of IFN-? promoter stimulator-1 (IPS-1) gene in Japanese flounder, Paralichthys olivaceus.</title>
        <authorList>
            <person name="Simora R.M."/>
            <person name="Ohtani M."/>
            <person name="Hikima J."/>
            <person name="Kondo H."/>
            <person name="Hirono I."/>
            <person name="Jung T.S."/>
            <person name="Aoki T."/>
        </authorList>
    </citation>
    <scope>NUCLEOTIDE SEQUENCE</scope>
</reference>
<keyword evidence="13" id="KW-0051">Antiviral defense</keyword>
<keyword evidence="11" id="KW-0391">Immunity</keyword>
<keyword evidence="6" id="KW-0945">Host-virus interaction</keyword>
<feature type="compositionally biased region" description="Polar residues" evidence="22">
    <location>
        <begin position="342"/>
        <end position="370"/>
    </location>
</feature>
<dbReference type="GO" id="GO:0045087">
    <property type="term" value="P:innate immune response"/>
    <property type="evidence" value="ECO:0007669"/>
    <property type="project" value="UniProtKB-KW"/>
</dbReference>
<dbReference type="InterPro" id="IPR042144">
    <property type="entry name" value="CARD_IPS1"/>
</dbReference>
<evidence type="ECO:0000256" key="8">
    <source>
        <dbReference type="ARBA" id="ARBA00022692"/>
    </source>
</evidence>
<dbReference type="InterPro" id="IPR031964">
    <property type="entry name" value="CARD_dom"/>
</dbReference>
<evidence type="ECO:0000256" key="12">
    <source>
        <dbReference type="ARBA" id="ARBA00022989"/>
    </source>
</evidence>
<dbReference type="GO" id="GO:0002753">
    <property type="term" value="P:cytoplasmic pattern recognition receptor signaling pathway"/>
    <property type="evidence" value="ECO:0007669"/>
    <property type="project" value="UniProtKB-ARBA"/>
</dbReference>
<dbReference type="GO" id="GO:0070585">
    <property type="term" value="P:protein localization to mitochondrion"/>
    <property type="evidence" value="ECO:0007669"/>
    <property type="project" value="UniProtKB-ARBA"/>
</dbReference>
<dbReference type="EMBL" id="HM070252">
    <property type="protein sequence ID" value="ADI49715.1"/>
    <property type="molecule type" value="mRNA"/>
</dbReference>
<dbReference type="AlphaFoldDB" id="D9I316"/>
<dbReference type="GO" id="GO:0002230">
    <property type="term" value="P:positive regulation of defense response to virus by host"/>
    <property type="evidence" value="ECO:0007669"/>
    <property type="project" value="UniProtKB-ARBA"/>
</dbReference>
<dbReference type="GO" id="GO:1900063">
    <property type="term" value="P:regulation of peroxisome organization"/>
    <property type="evidence" value="ECO:0007669"/>
    <property type="project" value="UniProtKB-ARBA"/>
</dbReference>
<feature type="compositionally biased region" description="Low complexity" evidence="22">
    <location>
        <begin position="161"/>
        <end position="171"/>
    </location>
</feature>
<evidence type="ECO:0000256" key="20">
    <source>
        <dbReference type="ARBA" id="ARBA00082620"/>
    </source>
</evidence>
<dbReference type="InterPro" id="IPR011029">
    <property type="entry name" value="DEATH-like_dom_sf"/>
</dbReference>
<evidence type="ECO:0000256" key="18">
    <source>
        <dbReference type="ARBA" id="ARBA00023288"/>
    </source>
</evidence>
<evidence type="ECO:0000256" key="4">
    <source>
        <dbReference type="ARBA" id="ARBA00022499"/>
    </source>
</evidence>
<keyword evidence="16" id="KW-0564">Palmitate</keyword>
<dbReference type="CDD" id="cd08811">
    <property type="entry name" value="CARD_IPS1"/>
    <property type="match status" value="1"/>
</dbReference>
<evidence type="ECO:0000256" key="5">
    <source>
        <dbReference type="ARBA" id="ARBA00022553"/>
    </source>
</evidence>
<evidence type="ECO:0000313" key="24">
    <source>
        <dbReference type="EMBL" id="ADI49715.1"/>
    </source>
</evidence>
<proteinExistence type="evidence at transcript level"/>
<organism evidence="24">
    <name type="scientific">Paralichthys olivaceus</name>
    <name type="common">Bastard halibut</name>
    <name type="synonym">Hippoglossus olivaceus</name>
    <dbReference type="NCBI Taxonomy" id="8255"/>
    <lineage>
        <taxon>Eukaryota</taxon>
        <taxon>Metazoa</taxon>
        <taxon>Chordata</taxon>
        <taxon>Craniata</taxon>
        <taxon>Vertebrata</taxon>
        <taxon>Euteleostomi</taxon>
        <taxon>Actinopterygii</taxon>
        <taxon>Neopterygii</taxon>
        <taxon>Teleostei</taxon>
        <taxon>Neoteleostei</taxon>
        <taxon>Acanthomorphata</taxon>
        <taxon>Carangaria</taxon>
        <taxon>Pleuronectiformes</taxon>
        <taxon>Pleuronectoidei</taxon>
        <taxon>Paralichthyidae</taxon>
        <taxon>Paralichthys</taxon>
    </lineage>
</organism>
<evidence type="ECO:0000256" key="13">
    <source>
        <dbReference type="ARBA" id="ARBA00023118"/>
    </source>
</evidence>
<keyword evidence="4" id="KW-1017">Isopeptide bond</keyword>
<keyword evidence="17" id="KW-0576">Peroxisome</keyword>
<accession>D9I316</accession>
<evidence type="ECO:0000256" key="3">
    <source>
        <dbReference type="ARBA" id="ARBA00022481"/>
    </source>
</evidence>
<evidence type="ECO:0000256" key="6">
    <source>
        <dbReference type="ARBA" id="ARBA00022581"/>
    </source>
</evidence>
<keyword evidence="5" id="KW-0597">Phosphoprotein</keyword>
<keyword evidence="15" id="KW-0472">Membrane</keyword>
<feature type="region of interest" description="Disordered" evidence="22">
    <location>
        <begin position="254"/>
        <end position="299"/>
    </location>
</feature>
<feature type="compositionally biased region" description="Polar residues" evidence="22">
    <location>
        <begin position="406"/>
        <end position="421"/>
    </location>
</feature>